<evidence type="ECO:0000256" key="4">
    <source>
        <dbReference type="ARBA" id="ARBA00022827"/>
    </source>
</evidence>
<dbReference type="SUPFAM" id="SSF51905">
    <property type="entry name" value="FAD/NAD(P)-binding domain"/>
    <property type="match status" value="1"/>
</dbReference>
<dbReference type="PANTHER" id="PTHR11552:SF147">
    <property type="entry name" value="CHOLINE DEHYDROGENASE, MITOCHONDRIAL"/>
    <property type="match status" value="1"/>
</dbReference>
<dbReference type="NCBIfam" id="NF004127">
    <property type="entry name" value="PRK05617.1"/>
    <property type="match status" value="1"/>
</dbReference>
<dbReference type="PROSITE" id="PS00623">
    <property type="entry name" value="GMC_OXRED_1"/>
    <property type="match status" value="1"/>
</dbReference>
<dbReference type="InterPro" id="IPR029045">
    <property type="entry name" value="ClpP/crotonase-like_dom_sf"/>
</dbReference>
<feature type="compositionally biased region" description="Basic and acidic residues" evidence="6">
    <location>
        <begin position="1"/>
        <end position="17"/>
    </location>
</feature>
<dbReference type="InterPro" id="IPR045004">
    <property type="entry name" value="ECH_dom"/>
</dbReference>
<feature type="domain" description="Glucose-methanol-choline oxidoreductase N-terminal" evidence="7">
    <location>
        <begin position="123"/>
        <end position="146"/>
    </location>
</feature>
<comment type="similarity">
    <text evidence="2 5">Belongs to the GMC oxidoreductase family.</text>
</comment>
<keyword evidence="3 5" id="KW-0285">Flavoprotein</keyword>
<feature type="compositionally biased region" description="Polar residues" evidence="6">
    <location>
        <begin position="584"/>
        <end position="596"/>
    </location>
</feature>
<proteinExistence type="inferred from homology"/>
<evidence type="ECO:0000256" key="5">
    <source>
        <dbReference type="RuleBase" id="RU003968"/>
    </source>
</evidence>
<name>I8T4F1_9GAMM</name>
<feature type="region of interest" description="Disordered" evidence="6">
    <location>
        <begin position="577"/>
        <end position="596"/>
    </location>
</feature>
<gene>
    <name evidence="9" type="ORF">WQQ_37880</name>
</gene>
<dbReference type="InterPro" id="IPR000172">
    <property type="entry name" value="GMC_OxRdtase_N"/>
</dbReference>
<dbReference type="PROSITE" id="PS00624">
    <property type="entry name" value="GMC_OXRED_2"/>
    <property type="match status" value="1"/>
</dbReference>
<evidence type="ECO:0000256" key="2">
    <source>
        <dbReference type="ARBA" id="ARBA00010790"/>
    </source>
</evidence>
<dbReference type="CDD" id="cd06558">
    <property type="entry name" value="crotonase-like"/>
    <property type="match status" value="1"/>
</dbReference>
<dbReference type="Pfam" id="PF00732">
    <property type="entry name" value="GMC_oxred_N"/>
    <property type="match status" value="1"/>
</dbReference>
<dbReference type="Pfam" id="PF05199">
    <property type="entry name" value="GMC_oxred_C"/>
    <property type="match status" value="1"/>
</dbReference>
<keyword evidence="4 5" id="KW-0274">FAD</keyword>
<dbReference type="PATRIC" id="fig|1172194.4.peg.3675"/>
<evidence type="ECO:0000256" key="3">
    <source>
        <dbReference type="ARBA" id="ARBA00022630"/>
    </source>
</evidence>
<dbReference type="AlphaFoldDB" id="I8T4F1"/>
<evidence type="ECO:0000313" key="10">
    <source>
        <dbReference type="Proteomes" id="UP000003704"/>
    </source>
</evidence>
<dbReference type="Gene3D" id="3.90.226.10">
    <property type="entry name" value="2-enoyl-CoA Hydratase, Chain A, domain 1"/>
    <property type="match status" value="1"/>
</dbReference>
<evidence type="ECO:0000256" key="1">
    <source>
        <dbReference type="ARBA" id="ARBA00001974"/>
    </source>
</evidence>
<dbReference type="Gene3D" id="3.50.50.60">
    <property type="entry name" value="FAD/NAD(P)-binding domain"/>
    <property type="match status" value="1"/>
</dbReference>
<protein>
    <recommendedName>
        <fullName evidence="7 8">Glucose-methanol-choline oxidoreductase N-terminal domain-containing protein</fullName>
    </recommendedName>
</protein>
<comment type="caution">
    <text evidence="9">The sequence shown here is derived from an EMBL/GenBank/DDBJ whole genome shotgun (WGS) entry which is preliminary data.</text>
</comment>
<dbReference type="Pfam" id="PF16113">
    <property type="entry name" value="ECH_2"/>
    <property type="match status" value="1"/>
</dbReference>
<comment type="cofactor">
    <cofactor evidence="1">
        <name>FAD</name>
        <dbReference type="ChEBI" id="CHEBI:57692"/>
    </cofactor>
</comment>
<dbReference type="SUPFAM" id="SSF52096">
    <property type="entry name" value="ClpP/crotonase"/>
    <property type="match status" value="1"/>
</dbReference>
<dbReference type="InterPro" id="IPR012132">
    <property type="entry name" value="GMC_OxRdtase"/>
</dbReference>
<dbReference type="InterPro" id="IPR036188">
    <property type="entry name" value="FAD/NAD-bd_sf"/>
</dbReference>
<feature type="region of interest" description="Disordered" evidence="6">
    <location>
        <begin position="1"/>
        <end position="36"/>
    </location>
</feature>
<dbReference type="EMBL" id="AKGD01000003">
    <property type="protein sequence ID" value="EIT68593.1"/>
    <property type="molecule type" value="Genomic_DNA"/>
</dbReference>
<evidence type="ECO:0000259" key="7">
    <source>
        <dbReference type="PROSITE" id="PS00623"/>
    </source>
</evidence>
<dbReference type="Proteomes" id="UP000003704">
    <property type="component" value="Unassembled WGS sequence"/>
</dbReference>
<keyword evidence="10" id="KW-1185">Reference proteome</keyword>
<dbReference type="PANTHER" id="PTHR11552">
    <property type="entry name" value="GLUCOSE-METHANOL-CHOLINE GMC OXIDOREDUCTASE"/>
    <property type="match status" value="1"/>
</dbReference>
<dbReference type="InterPro" id="IPR007867">
    <property type="entry name" value="GMC_OxRtase_C"/>
</dbReference>
<evidence type="ECO:0000256" key="6">
    <source>
        <dbReference type="SAM" id="MobiDB-lite"/>
    </source>
</evidence>
<organism evidence="9 10">
    <name type="scientific">Hydrocarboniphaga effusa AP103</name>
    <dbReference type="NCBI Taxonomy" id="1172194"/>
    <lineage>
        <taxon>Bacteria</taxon>
        <taxon>Pseudomonadati</taxon>
        <taxon>Pseudomonadota</taxon>
        <taxon>Gammaproteobacteria</taxon>
        <taxon>Nevskiales</taxon>
        <taxon>Nevskiaceae</taxon>
        <taxon>Hydrocarboniphaga</taxon>
    </lineage>
</organism>
<evidence type="ECO:0000259" key="8">
    <source>
        <dbReference type="PROSITE" id="PS00624"/>
    </source>
</evidence>
<dbReference type="Gene3D" id="3.30.560.10">
    <property type="entry name" value="Glucose Oxidase, domain 3"/>
    <property type="match status" value="1"/>
</dbReference>
<sequence>MRERFSSETVRHERDTENGPLCCEPGDGSARGPRAGEREMKSYGHYDYLIVGGGSAGCVLANRLSQDPGVSVLLLEAGGKDNWIWIHIPVGYLYCIGNPRTDWCYRTQDEAGLGGRNILYARGRVLGGSSSINAMIYMRGQARDYDEWARLTGDASWSWNHVLPLFKRSEDHWRGGDANHGSGGELRVEEQRLRWDILDRFAEAAEQAGIPRTRDFNTGDNTGSGKFEVTQKRGTRWSASRAFLRPVLKRPNLRVVTGALIERVSLQGARVTGVEFTLGGEKLHAGSRIETVLAAGSIGTPAILQRSGIGDARRLSALGIGSTLHAPGVGRNLQDHLQLRSIYKIEGIRSLNAIANSYLGQMMMGMEYAWRRGGPLSMAPSQLGVFTQSDPAQPSANIEYHVQPLSLDKFGDPLHRFAAFTASVCNLRPTSRGSVEIVSREAADAPSIAPRYLSTDEDRQVAADSLRLTRHIVSQPALAPYKPVEYLPGPAYQTDEELAVAAGLVGTTIFHPVGTCRMGRGDDAQAVVDERLRVRGLEGLRVVDASIMPTITSGNTNAPTIMIAEKGAQMIREDRLASHGPAQSIATGNQSNSTAAGAQRKAALSEVQMEAAVLFREHTTPGGHRIGYAELNSERTLNSLTIEMIRLLQPQLDAWAADTGIALVVLSGRGTKAFCAGGDVRRLQQTIVADAQAGADAALQFFTEEYRLDHAIHRYTKPILVWGSGVVMGGGLGLMVGASHRLVTPSSKIAMPEIRIGLFPDVGGSYFLSRLPRGWGLFVGMTAALLNAHDAIVSGLATHLLSEQDRDALFSQLESTRWHDAAQDNHRQLDELLRPFAEAAKPLWPESNLLKHGDHLERLAASADFRSFYRGVTGYDGDDHWLAAAATTLRAGSPTTAVLAWELQRRLANASLGDVFRTELVVAVRCCAEADFVDGVRALLVDKDNQPSWSPASVDALTPQWVGHFFESPDWPSVRHPLAELD</sequence>
<feature type="domain" description="Glucose-methanol-choline oxidoreductase N-terminal" evidence="8">
    <location>
        <begin position="296"/>
        <end position="310"/>
    </location>
</feature>
<accession>I8T4F1</accession>
<dbReference type="GO" id="GO:0050660">
    <property type="term" value="F:flavin adenine dinucleotide binding"/>
    <property type="evidence" value="ECO:0007669"/>
    <property type="project" value="InterPro"/>
</dbReference>
<dbReference type="STRING" id="1172194.WQQ_37880"/>
<dbReference type="SUPFAM" id="SSF54373">
    <property type="entry name" value="FAD-linked reductases, C-terminal domain"/>
    <property type="match status" value="1"/>
</dbReference>
<dbReference type="GO" id="GO:0016614">
    <property type="term" value="F:oxidoreductase activity, acting on CH-OH group of donors"/>
    <property type="evidence" value="ECO:0007669"/>
    <property type="project" value="InterPro"/>
</dbReference>
<feature type="region of interest" description="Disordered" evidence="6">
    <location>
        <begin position="212"/>
        <end position="231"/>
    </location>
</feature>
<evidence type="ECO:0000313" key="9">
    <source>
        <dbReference type="EMBL" id="EIT68593.1"/>
    </source>
</evidence>
<reference evidence="9 10" key="1">
    <citation type="journal article" date="2012" name="J. Bacteriol.">
        <title>Genome Sequence of n-Alkane-Degrading Hydrocarboniphaga effusa Strain AP103T (ATCC BAA-332T).</title>
        <authorList>
            <person name="Chang H.K."/>
            <person name="Zylstra G.J."/>
            <person name="Chae J.C."/>
        </authorList>
    </citation>
    <scope>NUCLEOTIDE SEQUENCE [LARGE SCALE GENOMIC DNA]</scope>
    <source>
        <strain evidence="9 10">AP103</strain>
    </source>
</reference>